<evidence type="ECO:0000313" key="2">
    <source>
        <dbReference type="Proteomes" id="UP000826212"/>
    </source>
</evidence>
<name>A0AC61ND81_9BACT</name>
<sequence length="280" mass="30865">MKLHIEEIEHLIDQALNEDLLQGDITTQNIIPKERMATALMHTKESGVIAGLEVAKAVFEKIDSSIIFEKEVEDGAFVEKGKVIVKMTGSYTSLLIGERTALNFLQRMSGIATETKKYADQTVGTKTKILDTRKTLPAYRHLDKYSVFAGGGTNHRMGLYDMVMIKDNHIKMAGSITKAVDQVRAEIPNSIKIEVETTCYKEVQEAVAAEADIIMLDNMDNELTKKCVDFIAKRAKVEASGNMSLDRIKSVAETGVDFISVGAITHSVSALDISMNFTSV</sequence>
<evidence type="ECO:0000313" key="1">
    <source>
        <dbReference type="EMBL" id="QZE13511.1"/>
    </source>
</evidence>
<gene>
    <name evidence="1" type="primary">nadC</name>
    <name evidence="1" type="ORF">K4L44_13135</name>
</gene>
<protein>
    <submittedName>
        <fullName evidence="1">Carboxylating nicotinate-nucleotide diphosphorylase</fullName>
        <ecNumber evidence="1">2.4.2.19</ecNumber>
    </submittedName>
</protein>
<keyword evidence="1" id="KW-0808">Transferase</keyword>
<dbReference type="EC" id="2.4.2.19" evidence="1"/>
<keyword evidence="1" id="KW-0328">Glycosyltransferase</keyword>
<organism evidence="1 2">
    <name type="scientific">Halosquirtibacter laminarini</name>
    <dbReference type="NCBI Taxonomy" id="3374600"/>
    <lineage>
        <taxon>Bacteria</taxon>
        <taxon>Pseudomonadati</taxon>
        <taxon>Bacteroidota</taxon>
        <taxon>Bacteroidia</taxon>
        <taxon>Marinilabiliales</taxon>
        <taxon>Prolixibacteraceae</taxon>
        <taxon>Halosquirtibacter</taxon>
    </lineage>
</organism>
<keyword evidence="2" id="KW-1185">Reference proteome</keyword>
<dbReference type="EMBL" id="CP081303">
    <property type="protein sequence ID" value="QZE13511.1"/>
    <property type="molecule type" value="Genomic_DNA"/>
</dbReference>
<reference evidence="1" key="1">
    <citation type="submission" date="2021-08" db="EMBL/GenBank/DDBJ databases">
        <title>Novel anaerobic bacterium isolated from sea squirt in East Sea, Republic of Korea.</title>
        <authorList>
            <person name="Nguyen T.H."/>
            <person name="Li Z."/>
            <person name="Lee Y.-J."/>
            <person name="Ko J."/>
            <person name="Kim S.-G."/>
        </authorList>
    </citation>
    <scope>NUCLEOTIDE SEQUENCE</scope>
    <source>
        <strain evidence="1">KCTC 25031</strain>
    </source>
</reference>
<accession>A0AC61ND81</accession>
<dbReference type="Proteomes" id="UP000826212">
    <property type="component" value="Chromosome"/>
</dbReference>
<proteinExistence type="predicted"/>